<dbReference type="EMBL" id="JAAYQL010000064">
    <property type="protein sequence ID" value="NLK33289.1"/>
    <property type="molecule type" value="Genomic_DNA"/>
</dbReference>
<accession>A0A660HRB0</accession>
<evidence type="ECO:0000313" key="4">
    <source>
        <dbReference type="Proteomes" id="UP000585579"/>
    </source>
</evidence>
<evidence type="ECO:0000313" key="1">
    <source>
        <dbReference type="EMBL" id="AYK14784.1"/>
    </source>
</evidence>
<dbReference type="Proteomes" id="UP000585579">
    <property type="component" value="Unassembled WGS sequence"/>
</dbReference>
<dbReference type="AlphaFoldDB" id="A0A660HRB0"/>
<reference evidence="2 4" key="3">
    <citation type="journal article" date="2020" name="Biotechnol. Biofuels">
        <title>New insights from the biogas microbiome by comprehensive genome-resolved metagenomics of nearly 1600 species originating from multiple anaerobic digesters.</title>
        <authorList>
            <person name="Campanaro S."/>
            <person name="Treu L."/>
            <person name="Rodriguez-R L.M."/>
            <person name="Kovalovszki A."/>
            <person name="Ziels R.M."/>
            <person name="Maus I."/>
            <person name="Zhu X."/>
            <person name="Kougias P.G."/>
            <person name="Basile A."/>
            <person name="Luo G."/>
            <person name="Schluter A."/>
            <person name="Konstantinidis K.T."/>
            <person name="Angelidaki I."/>
        </authorList>
    </citation>
    <scope>NUCLEOTIDE SEQUENCE [LARGE SCALE GENOMIC DNA]</scope>
    <source>
        <strain evidence="2">AS22ysBPME_46</strain>
    </source>
</reference>
<evidence type="ECO:0000313" key="3">
    <source>
        <dbReference type="Proteomes" id="UP000053087"/>
    </source>
</evidence>
<organism evidence="1 3">
    <name type="scientific">Methanosarcina flavescens</name>
    <dbReference type="NCBI Taxonomy" id="1715806"/>
    <lineage>
        <taxon>Archaea</taxon>
        <taxon>Methanobacteriati</taxon>
        <taxon>Methanobacteriota</taxon>
        <taxon>Stenosarchaea group</taxon>
        <taxon>Methanomicrobia</taxon>
        <taxon>Methanosarcinales</taxon>
        <taxon>Methanosarcinaceae</taxon>
        <taxon>Methanosarcina</taxon>
    </lineage>
</organism>
<protein>
    <submittedName>
        <fullName evidence="1">Uncharacterized protein</fullName>
    </submittedName>
</protein>
<sequence>MLEYILSLKTENWSTVLGSNFPSNLVTLLEAFIHKKVEKHSYYFSGNEGEKYSDSFYLSNRGIKKLSEIGLITEKFYENIKSYPYPHADNFSYKKDTYEVKCTPKGKKVAKEIIEELFHNNSNLKSILANLEIEDFPKQDFPYENPSYWGFPRLTAVFEKKKWVMERDLELTTEDWWTDNLGYLKKVID</sequence>
<dbReference type="RefSeq" id="WP_054298483.1">
    <property type="nucleotide sequence ID" value="NZ_CP032683.1"/>
</dbReference>
<reference evidence="1 3" key="1">
    <citation type="journal article" date="2016" name="Int. J. Syst. Evol. Microbiol.">
        <title>Methanosarcina flavescens sp. nov., a methanogenic archaeon isolated from a full-scale anaerobic digester.</title>
        <authorList>
            <person name="Kern T."/>
            <person name="Fischer M.A."/>
            <person name="Deppenmeier U."/>
            <person name="Schmitz R.A."/>
            <person name="Rother M."/>
        </authorList>
    </citation>
    <scope>NUCLEOTIDE SEQUENCE [LARGE SCALE GENOMIC DNA]</scope>
    <source>
        <strain evidence="1 3">E03.2</strain>
    </source>
</reference>
<evidence type="ECO:0000313" key="2">
    <source>
        <dbReference type="EMBL" id="NLK33289.1"/>
    </source>
</evidence>
<dbReference type="GeneID" id="53687640"/>
<dbReference type="EMBL" id="CP032683">
    <property type="protein sequence ID" value="AYK14784.1"/>
    <property type="molecule type" value="Genomic_DNA"/>
</dbReference>
<dbReference type="Proteomes" id="UP000053087">
    <property type="component" value="Chromosome"/>
</dbReference>
<proteinExistence type="predicted"/>
<keyword evidence="3" id="KW-1185">Reference proteome</keyword>
<reference evidence="1" key="2">
    <citation type="submission" date="2018-10" db="EMBL/GenBank/DDBJ databases">
        <authorList>
            <person name="Fischer M.A."/>
            <person name="Kern T."/>
            <person name="Deppenmeier U."/>
            <person name="Schmitz R.A."/>
            <person name="Rother M."/>
        </authorList>
    </citation>
    <scope>NUCLEOTIDE SEQUENCE</scope>
    <source>
        <strain evidence="1">E03.2</strain>
    </source>
</reference>
<gene>
    <name evidence="1" type="ORF">AOB57_005905</name>
    <name evidence="2" type="ORF">GX302_10825</name>
</gene>
<dbReference type="KEGG" id="mfz:AOB57_005905"/>
<name>A0A660HRB0_9EURY</name>